<keyword evidence="8" id="KW-1185">Reference proteome</keyword>
<dbReference type="RefSeq" id="WP_208674957.1">
    <property type="nucleotide sequence ID" value="NZ_CP070380.1"/>
</dbReference>
<dbReference type="EMBL" id="JAUHTC010000030">
    <property type="protein sequence ID" value="MDN4517588.1"/>
    <property type="molecule type" value="Genomic_DNA"/>
</dbReference>
<evidence type="ECO:0000256" key="6">
    <source>
        <dbReference type="RuleBase" id="RU362030"/>
    </source>
</evidence>
<proteinExistence type="inferred from homology"/>
<dbReference type="InterPro" id="IPR029063">
    <property type="entry name" value="SAM-dependent_MTases_sf"/>
</dbReference>
<evidence type="ECO:0000256" key="4">
    <source>
        <dbReference type="ARBA" id="ARBA00022679"/>
    </source>
</evidence>
<dbReference type="Proteomes" id="UP001172687">
    <property type="component" value="Unassembled WGS sequence"/>
</dbReference>
<accession>A0ABT8H9Z2</accession>
<dbReference type="Pfam" id="PF04072">
    <property type="entry name" value="LCM"/>
    <property type="match status" value="1"/>
</dbReference>
<name>A0ABT8H9Z2_MYCAO</name>
<evidence type="ECO:0000256" key="2">
    <source>
        <dbReference type="ARBA" id="ARBA00008138"/>
    </source>
</evidence>
<sequence length="245" mass="26668">MTVLGGDADAVYADLTPVRVAMARARETAAQCPLFTDPYAGLLAGGAAEDRPAITNYVATRTKWFDDYFLAASSAGVSQVVILAGALDTRAWRLPWLNDTVIYEVEQPALLEFKQRALAQAGAEAAARHVPVPVDPDDDWPRALTAAGFDHTEPTAWAAEGLLPTLSAQAQEQLLGNIDLYSARDSRFGLETLSSGPDHACSLCARLWEVNSTTISDLMYRYHRTPPQPRDDPLRHSVFLDATKL</sequence>
<dbReference type="NCBIfam" id="TIGR00027">
    <property type="entry name" value="mthyl_TIGR00027"/>
    <property type="match status" value="1"/>
</dbReference>
<comment type="similarity">
    <text evidence="2 6">Belongs to the UPF0677 family.</text>
</comment>
<dbReference type="Gene3D" id="3.40.50.150">
    <property type="entry name" value="Vaccinia Virus protein VP39"/>
    <property type="match status" value="1"/>
</dbReference>
<protein>
    <recommendedName>
        <fullName evidence="6">S-adenosyl-L-methionine-dependent methyltransferase</fullName>
        <ecNumber evidence="6">2.1.1.-</ecNumber>
    </recommendedName>
</protein>
<evidence type="ECO:0000256" key="3">
    <source>
        <dbReference type="ARBA" id="ARBA00022603"/>
    </source>
</evidence>
<dbReference type="PANTHER" id="PTHR43619">
    <property type="entry name" value="S-ADENOSYL-L-METHIONINE-DEPENDENT METHYLTRANSFERASE YKTD-RELATED"/>
    <property type="match status" value="1"/>
</dbReference>
<dbReference type="EC" id="2.1.1.-" evidence="6"/>
<dbReference type="PANTHER" id="PTHR43619:SF2">
    <property type="entry name" value="S-ADENOSYL-L-METHIONINE-DEPENDENT METHYLTRANSFERASES SUPERFAMILY PROTEIN"/>
    <property type="match status" value="1"/>
</dbReference>
<dbReference type="SUPFAM" id="SSF53335">
    <property type="entry name" value="S-adenosyl-L-methionine-dependent methyltransferases"/>
    <property type="match status" value="1"/>
</dbReference>
<evidence type="ECO:0000256" key="5">
    <source>
        <dbReference type="ARBA" id="ARBA00022691"/>
    </source>
</evidence>
<dbReference type="InterPro" id="IPR011610">
    <property type="entry name" value="SAM_mthyl_Trfase_ML2640-like"/>
</dbReference>
<evidence type="ECO:0000313" key="8">
    <source>
        <dbReference type="Proteomes" id="UP001172687"/>
    </source>
</evidence>
<dbReference type="InterPro" id="IPR007213">
    <property type="entry name" value="Ppm1/Ppm2/Tcmp"/>
</dbReference>
<dbReference type="GO" id="GO:0008168">
    <property type="term" value="F:methyltransferase activity"/>
    <property type="evidence" value="ECO:0007669"/>
    <property type="project" value="UniProtKB-KW"/>
</dbReference>
<dbReference type="GO" id="GO:0032259">
    <property type="term" value="P:methylation"/>
    <property type="evidence" value="ECO:0007669"/>
    <property type="project" value="UniProtKB-KW"/>
</dbReference>
<organism evidence="7 8">
    <name type="scientific">Mycolicibacterium austroafricanum</name>
    <name type="common">Mycobacterium austroafricanum</name>
    <dbReference type="NCBI Taxonomy" id="39687"/>
    <lineage>
        <taxon>Bacteria</taxon>
        <taxon>Bacillati</taxon>
        <taxon>Actinomycetota</taxon>
        <taxon>Actinomycetes</taxon>
        <taxon>Mycobacteriales</taxon>
        <taxon>Mycobacteriaceae</taxon>
        <taxon>Mycolicibacterium</taxon>
    </lineage>
</organism>
<evidence type="ECO:0000313" key="7">
    <source>
        <dbReference type="EMBL" id="MDN4517588.1"/>
    </source>
</evidence>
<keyword evidence="5 6" id="KW-0949">S-adenosyl-L-methionine</keyword>
<reference evidence="7" key="1">
    <citation type="submission" date="2023-07" db="EMBL/GenBank/DDBJ databases">
        <title>Degradation of tert-butanol by M. austroafricanum TBA100.</title>
        <authorList>
            <person name="Helbich S."/>
            <person name="Vainshtein Y."/>
        </authorList>
    </citation>
    <scope>NUCLEOTIDE SEQUENCE</scope>
    <source>
        <strain evidence="7">TBA100</strain>
    </source>
</reference>
<keyword evidence="4 7" id="KW-0808">Transferase</keyword>
<evidence type="ECO:0000256" key="1">
    <source>
        <dbReference type="ARBA" id="ARBA00003907"/>
    </source>
</evidence>
<comment type="caution">
    <text evidence="7">The sequence shown here is derived from an EMBL/GenBank/DDBJ whole genome shotgun (WGS) entry which is preliminary data.</text>
</comment>
<keyword evidence="3 6" id="KW-0489">Methyltransferase</keyword>
<comment type="function">
    <text evidence="1 6">Exhibits S-adenosyl-L-methionine-dependent methyltransferase activity.</text>
</comment>
<gene>
    <name evidence="7" type="ORF">QYF68_07065</name>
</gene>